<dbReference type="PROSITE" id="PS51194">
    <property type="entry name" value="HELICASE_CTER"/>
    <property type="match status" value="1"/>
</dbReference>
<reference evidence="12 13" key="1">
    <citation type="submission" date="2020-04" db="EMBL/GenBank/DDBJ databases">
        <title>Thalassotalea sp. M1531, isolated from the surface of marine red alga.</title>
        <authorList>
            <person name="Pang L."/>
            <person name="Lu D.-C."/>
        </authorList>
    </citation>
    <scope>NUCLEOTIDE SEQUENCE [LARGE SCALE GENOMIC DNA]</scope>
    <source>
        <strain evidence="12 13">M1531</strain>
    </source>
</reference>
<feature type="domain" description="Helicase C-terminal" evidence="10">
    <location>
        <begin position="236"/>
        <end position="382"/>
    </location>
</feature>
<dbReference type="Pfam" id="PF00271">
    <property type="entry name" value="Helicase_C"/>
    <property type="match status" value="1"/>
</dbReference>
<dbReference type="CDD" id="cd18787">
    <property type="entry name" value="SF2_C_DEAD"/>
    <property type="match status" value="1"/>
</dbReference>
<keyword evidence="3 7" id="KW-0347">Helicase</keyword>
<dbReference type="InterPro" id="IPR011545">
    <property type="entry name" value="DEAD/DEAH_box_helicase_dom"/>
</dbReference>
<evidence type="ECO:0000256" key="7">
    <source>
        <dbReference type="RuleBase" id="RU000492"/>
    </source>
</evidence>
<keyword evidence="4 7" id="KW-0067">ATP-binding</keyword>
<evidence type="ECO:0000259" key="11">
    <source>
        <dbReference type="PROSITE" id="PS51195"/>
    </source>
</evidence>
<dbReference type="SMART" id="SM00490">
    <property type="entry name" value="HELICc"/>
    <property type="match status" value="1"/>
</dbReference>
<feature type="domain" description="DEAD-box RNA helicase Q" evidence="11">
    <location>
        <begin position="1"/>
        <end position="29"/>
    </location>
</feature>
<sequence length="448" mass="50172">MNFKNFGLDKRLNETIEHKGFTEPTEIQAKAIPVAMAGHDLIASSKTGSGKTLAFILPAIQRLSTQRALSKKDPRVLILAPTRELAKQVYGQLRLFTANTQFKAVLILGGENFNDQVKTLAKDPHFIVATPGRLADHLDQGHFYLQGLELLILDEADRMLDLGFADQLAKINSAADHRKRQTLLFSATLDHAQVNEFASDLLKSPKRIAIEHGHSEHKDISKRFYLVDNLTHKEQLLEHFIGKETIQQMIIFTATRSDTERLATKLTEQGLSAIALSGELNQSQRNQIMDSFSKGREKILITTDLASRGLDLINVSHVINFDMPKHTEEFVHRIGRTGRAGNKGEAISFVGPKDWLSFKNVEGFLQQQISFDEVEGLTAKFKGLKPKKTKPPQKAKVKNVPKAQDTKAKAKRINKKTMFTLQDAGDMPIVRKGPKLSAEEIDKQDEEN</sequence>
<evidence type="ECO:0000256" key="6">
    <source>
        <dbReference type="PROSITE-ProRule" id="PRU00552"/>
    </source>
</evidence>
<organism evidence="12 13">
    <name type="scientific">Thalassotalea algicola</name>
    <dbReference type="NCBI Taxonomy" id="2716224"/>
    <lineage>
        <taxon>Bacteria</taxon>
        <taxon>Pseudomonadati</taxon>
        <taxon>Pseudomonadota</taxon>
        <taxon>Gammaproteobacteria</taxon>
        <taxon>Alteromonadales</taxon>
        <taxon>Colwelliaceae</taxon>
        <taxon>Thalassotalea</taxon>
    </lineage>
</organism>
<dbReference type="RefSeq" id="WP_169075859.1">
    <property type="nucleotide sequence ID" value="NZ_JABBXH010000004.1"/>
</dbReference>
<feature type="domain" description="Helicase ATP-binding" evidence="9">
    <location>
        <begin position="32"/>
        <end position="207"/>
    </location>
</feature>
<feature type="region of interest" description="Disordered" evidence="8">
    <location>
        <begin position="385"/>
        <end position="448"/>
    </location>
</feature>
<proteinExistence type="inferred from homology"/>
<dbReference type="GO" id="GO:0003724">
    <property type="term" value="F:RNA helicase activity"/>
    <property type="evidence" value="ECO:0007669"/>
    <property type="project" value="InterPro"/>
</dbReference>
<evidence type="ECO:0000256" key="8">
    <source>
        <dbReference type="SAM" id="MobiDB-lite"/>
    </source>
</evidence>
<dbReference type="GO" id="GO:0005524">
    <property type="term" value="F:ATP binding"/>
    <property type="evidence" value="ECO:0007669"/>
    <property type="project" value="UniProtKB-KW"/>
</dbReference>
<gene>
    <name evidence="12" type="ORF">HII17_13270</name>
</gene>
<evidence type="ECO:0000313" key="13">
    <source>
        <dbReference type="Proteomes" id="UP000568664"/>
    </source>
</evidence>
<dbReference type="InterPro" id="IPR014014">
    <property type="entry name" value="RNA_helicase_DEAD_Q_motif"/>
</dbReference>
<dbReference type="GO" id="GO:0003676">
    <property type="term" value="F:nucleic acid binding"/>
    <property type="evidence" value="ECO:0007669"/>
    <property type="project" value="InterPro"/>
</dbReference>
<dbReference type="InterPro" id="IPR001650">
    <property type="entry name" value="Helicase_C-like"/>
</dbReference>
<dbReference type="InterPro" id="IPR027417">
    <property type="entry name" value="P-loop_NTPase"/>
</dbReference>
<evidence type="ECO:0000256" key="3">
    <source>
        <dbReference type="ARBA" id="ARBA00022806"/>
    </source>
</evidence>
<keyword evidence="13" id="KW-1185">Reference proteome</keyword>
<evidence type="ECO:0000259" key="10">
    <source>
        <dbReference type="PROSITE" id="PS51194"/>
    </source>
</evidence>
<dbReference type="Pfam" id="PF00270">
    <property type="entry name" value="DEAD"/>
    <property type="match status" value="1"/>
</dbReference>
<dbReference type="EMBL" id="JABBXH010000004">
    <property type="protein sequence ID" value="NMP32534.1"/>
    <property type="molecule type" value="Genomic_DNA"/>
</dbReference>
<dbReference type="AlphaFoldDB" id="A0A7Y0LE58"/>
<dbReference type="Proteomes" id="UP000568664">
    <property type="component" value="Unassembled WGS sequence"/>
</dbReference>
<dbReference type="CDD" id="cd00268">
    <property type="entry name" value="DEADc"/>
    <property type="match status" value="1"/>
</dbReference>
<dbReference type="PROSITE" id="PS00039">
    <property type="entry name" value="DEAD_ATP_HELICASE"/>
    <property type="match status" value="1"/>
</dbReference>
<dbReference type="InterPro" id="IPR044742">
    <property type="entry name" value="DEAD/DEAH_RhlB"/>
</dbReference>
<dbReference type="InterPro" id="IPR050079">
    <property type="entry name" value="DEAD_box_RNA_helicase"/>
</dbReference>
<protein>
    <submittedName>
        <fullName evidence="12">DEAD/DEAH box helicase</fullName>
    </submittedName>
</protein>
<comment type="similarity">
    <text evidence="5 7">Belongs to the DEAD box helicase family.</text>
</comment>
<dbReference type="PANTHER" id="PTHR47959">
    <property type="entry name" value="ATP-DEPENDENT RNA HELICASE RHLE-RELATED"/>
    <property type="match status" value="1"/>
</dbReference>
<evidence type="ECO:0000256" key="2">
    <source>
        <dbReference type="ARBA" id="ARBA00022801"/>
    </source>
</evidence>
<dbReference type="InterPro" id="IPR014001">
    <property type="entry name" value="Helicase_ATP-bd"/>
</dbReference>
<comment type="caution">
    <text evidence="12">The sequence shown here is derived from an EMBL/GenBank/DDBJ whole genome shotgun (WGS) entry which is preliminary data.</text>
</comment>
<dbReference type="InterPro" id="IPR000629">
    <property type="entry name" value="RNA-helicase_DEAD-box_CS"/>
</dbReference>
<dbReference type="GO" id="GO:0016787">
    <property type="term" value="F:hydrolase activity"/>
    <property type="evidence" value="ECO:0007669"/>
    <property type="project" value="UniProtKB-KW"/>
</dbReference>
<dbReference type="PROSITE" id="PS51195">
    <property type="entry name" value="Q_MOTIF"/>
    <property type="match status" value="1"/>
</dbReference>
<accession>A0A7Y0LE58</accession>
<dbReference type="PROSITE" id="PS51192">
    <property type="entry name" value="HELICASE_ATP_BIND_1"/>
    <property type="match status" value="1"/>
</dbReference>
<evidence type="ECO:0000313" key="12">
    <source>
        <dbReference type="EMBL" id="NMP32534.1"/>
    </source>
</evidence>
<dbReference type="SUPFAM" id="SSF52540">
    <property type="entry name" value="P-loop containing nucleoside triphosphate hydrolases"/>
    <property type="match status" value="1"/>
</dbReference>
<dbReference type="PANTHER" id="PTHR47959:SF17">
    <property type="entry name" value="ATP-DEPENDENT RNA HELICASE DEAD BOX FAMILY"/>
    <property type="match status" value="1"/>
</dbReference>
<evidence type="ECO:0000259" key="9">
    <source>
        <dbReference type="PROSITE" id="PS51192"/>
    </source>
</evidence>
<keyword evidence="1 7" id="KW-0547">Nucleotide-binding</keyword>
<keyword evidence="2 7" id="KW-0378">Hydrolase</keyword>
<dbReference type="SMART" id="SM00487">
    <property type="entry name" value="DEXDc"/>
    <property type="match status" value="1"/>
</dbReference>
<feature type="short sequence motif" description="Q motif" evidence="6">
    <location>
        <begin position="1"/>
        <end position="29"/>
    </location>
</feature>
<feature type="compositionally biased region" description="Basic residues" evidence="8">
    <location>
        <begin position="385"/>
        <end position="399"/>
    </location>
</feature>
<evidence type="ECO:0000256" key="5">
    <source>
        <dbReference type="ARBA" id="ARBA00038437"/>
    </source>
</evidence>
<dbReference type="Gene3D" id="3.40.50.300">
    <property type="entry name" value="P-loop containing nucleotide triphosphate hydrolases"/>
    <property type="match status" value="2"/>
</dbReference>
<evidence type="ECO:0000256" key="4">
    <source>
        <dbReference type="ARBA" id="ARBA00022840"/>
    </source>
</evidence>
<evidence type="ECO:0000256" key="1">
    <source>
        <dbReference type="ARBA" id="ARBA00022741"/>
    </source>
</evidence>
<name>A0A7Y0LE58_9GAMM</name>
<dbReference type="GO" id="GO:0005829">
    <property type="term" value="C:cytosol"/>
    <property type="evidence" value="ECO:0007669"/>
    <property type="project" value="TreeGrafter"/>
</dbReference>